<dbReference type="OrthoDB" id="238316at2759"/>
<dbReference type="PROSITE" id="PS50862">
    <property type="entry name" value="AA_TRNA_LIGASE_II"/>
    <property type="match status" value="1"/>
</dbReference>
<dbReference type="GO" id="GO:0005829">
    <property type="term" value="C:cytosol"/>
    <property type="evidence" value="ECO:0007669"/>
    <property type="project" value="TreeGrafter"/>
</dbReference>
<name>A0A0R0M5F8_9MICR</name>
<keyword evidence="10" id="KW-0648">Protein biosynthesis</keyword>
<dbReference type="SUPFAM" id="SSF55681">
    <property type="entry name" value="Class II aaRS and biotin synthetases"/>
    <property type="match status" value="1"/>
</dbReference>
<keyword evidence="4" id="KW-0963">Cytoplasm</keyword>
<dbReference type="GO" id="GO:0009328">
    <property type="term" value="C:phenylalanine-tRNA ligase complex"/>
    <property type="evidence" value="ECO:0007669"/>
    <property type="project" value="EnsemblFungi"/>
</dbReference>
<dbReference type="InterPro" id="IPR006195">
    <property type="entry name" value="aa-tRNA-synth_II"/>
</dbReference>
<evidence type="ECO:0000256" key="4">
    <source>
        <dbReference type="ARBA" id="ARBA00022490"/>
    </source>
</evidence>
<dbReference type="GO" id="GO:0004826">
    <property type="term" value="F:phenylalanine-tRNA ligase activity"/>
    <property type="evidence" value="ECO:0007669"/>
    <property type="project" value="UniProtKB-EC"/>
</dbReference>
<evidence type="ECO:0000313" key="14">
    <source>
        <dbReference type="EMBL" id="KRH94337.1"/>
    </source>
</evidence>
<evidence type="ECO:0000256" key="1">
    <source>
        <dbReference type="ARBA" id="ARBA00004496"/>
    </source>
</evidence>
<evidence type="ECO:0000256" key="12">
    <source>
        <dbReference type="ARBA" id="ARBA00030612"/>
    </source>
</evidence>
<dbReference type="NCBIfam" id="TIGR00468">
    <property type="entry name" value="pheS"/>
    <property type="match status" value="1"/>
</dbReference>
<feature type="domain" description="Aminoacyl-transfer RNA synthetases class-II family profile" evidence="13">
    <location>
        <begin position="214"/>
        <end position="477"/>
    </location>
</feature>
<dbReference type="VEuPathDB" id="MicrosporidiaDB:M153_29300084"/>
<evidence type="ECO:0000256" key="3">
    <source>
        <dbReference type="ARBA" id="ARBA00012814"/>
    </source>
</evidence>
<dbReference type="EC" id="6.1.1.20" evidence="3"/>
<dbReference type="GO" id="GO:0000049">
    <property type="term" value="F:tRNA binding"/>
    <property type="evidence" value="ECO:0007669"/>
    <property type="project" value="InterPro"/>
</dbReference>
<keyword evidence="11 14" id="KW-0030">Aminoacyl-tRNA synthetase</keyword>
<dbReference type="GO" id="GO:0002161">
    <property type="term" value="F:aminoacyl-tRNA deacylase activity"/>
    <property type="evidence" value="ECO:0007669"/>
    <property type="project" value="EnsemblFungi"/>
</dbReference>
<evidence type="ECO:0000256" key="11">
    <source>
        <dbReference type="ARBA" id="ARBA00023146"/>
    </source>
</evidence>
<evidence type="ECO:0000256" key="10">
    <source>
        <dbReference type="ARBA" id="ARBA00022917"/>
    </source>
</evidence>
<gene>
    <name evidence="14" type="ORF">M153_29300084</name>
</gene>
<evidence type="ECO:0000256" key="9">
    <source>
        <dbReference type="ARBA" id="ARBA00022842"/>
    </source>
</evidence>
<evidence type="ECO:0000256" key="2">
    <source>
        <dbReference type="ARBA" id="ARBA00006703"/>
    </source>
</evidence>
<dbReference type="CDD" id="cd00496">
    <property type="entry name" value="PheRS_alpha_core"/>
    <property type="match status" value="1"/>
</dbReference>
<dbReference type="Proteomes" id="UP000051530">
    <property type="component" value="Unassembled WGS sequence"/>
</dbReference>
<comment type="caution">
    <text evidence="14">The sequence shown here is derived from an EMBL/GenBank/DDBJ whole genome shotgun (WGS) entry which is preliminary data.</text>
</comment>
<dbReference type="AlphaFoldDB" id="A0A0R0M5F8"/>
<dbReference type="InterPro" id="IPR002319">
    <property type="entry name" value="Phenylalanyl-tRNA_Synthase"/>
</dbReference>
<evidence type="ECO:0000256" key="7">
    <source>
        <dbReference type="ARBA" id="ARBA00022741"/>
    </source>
</evidence>
<dbReference type="Gene3D" id="3.30.1370.240">
    <property type="match status" value="1"/>
</dbReference>
<reference evidence="14 15" key="1">
    <citation type="submission" date="2015-07" db="EMBL/GenBank/DDBJ databases">
        <title>The genome of Pseudoloma neurophilia, a relevant intracellular parasite of the zebrafish.</title>
        <authorList>
            <person name="Ndikumana S."/>
            <person name="Pelin A."/>
            <person name="Sanders J."/>
            <person name="Corradi N."/>
        </authorList>
    </citation>
    <scope>NUCLEOTIDE SEQUENCE [LARGE SCALE GENOMIC DNA]</scope>
    <source>
        <strain evidence="14 15">MK1</strain>
    </source>
</reference>
<dbReference type="Gene3D" id="1.10.10.2330">
    <property type="match status" value="1"/>
</dbReference>
<protein>
    <recommendedName>
        <fullName evidence="3">phenylalanine--tRNA ligase</fullName>
        <ecNumber evidence="3">6.1.1.20</ecNumber>
    </recommendedName>
    <alternativeName>
        <fullName evidence="12">Phenylalanyl-tRNA synthetase alpha subunit</fullName>
    </alternativeName>
</protein>
<dbReference type="InterPro" id="IPR004529">
    <property type="entry name" value="Phe-tRNA-synth_IIc_asu"/>
</dbReference>
<dbReference type="Gene3D" id="1.10.10.2320">
    <property type="match status" value="1"/>
</dbReference>
<dbReference type="GO" id="GO:0006432">
    <property type="term" value="P:phenylalanyl-tRNA aminoacylation"/>
    <property type="evidence" value="ECO:0007669"/>
    <property type="project" value="EnsemblFungi"/>
</dbReference>
<sequence length="482" mass="55497">MSVQNTLRSKIMEQLETKDKIAIQNEPELHGLVLSMKSKEIIDFHIESKKLIKLSEEGEKITENGSPEKIFFDSVSDGQSIDEIDSNIYALKNGWIKIKDKQIYKQVSTVEDSVRKILTEIKQNEYFVEEIGQKTGNLSDKDFKALKKRNLFILEDKKTYIIVKSTNFYQNDQEFVTTLTSAMIASGEYKNVDFKPYNFKTALRKESGSLHPLRKVQTEIRNIFLELGFTEMPTNNYVESSFWNFDALFQPQNHSAREMHDTFFISDPSTYENPIDPDLLKAVKEQHEKSYLYDWSEKEARKNILRTHTTASSAKMLYKIAEDAKKAGKELESCKLFSIDRVFRNESVDATHLAEFHQIEGLVLGKNLSIGHLMGVLNDFFIKLGLKDVSFKPTYNPYTEPSLEVFAYHEGLGKLIEVGNSGIFRPEMLEPLGISGEWRVIAWGLSLERPAMIKYGLNNIRELLGHKSDLKFIKDSPICFYK</sequence>
<evidence type="ECO:0000313" key="15">
    <source>
        <dbReference type="Proteomes" id="UP000051530"/>
    </source>
</evidence>
<accession>A0A0R0M5F8</accession>
<evidence type="ECO:0000256" key="5">
    <source>
        <dbReference type="ARBA" id="ARBA00022598"/>
    </source>
</evidence>
<evidence type="ECO:0000256" key="6">
    <source>
        <dbReference type="ARBA" id="ARBA00022723"/>
    </source>
</evidence>
<keyword evidence="6" id="KW-0479">Metal-binding</keyword>
<keyword evidence="15" id="KW-1185">Reference proteome</keyword>
<organism evidence="14 15">
    <name type="scientific">Pseudoloma neurophilia</name>
    <dbReference type="NCBI Taxonomy" id="146866"/>
    <lineage>
        <taxon>Eukaryota</taxon>
        <taxon>Fungi</taxon>
        <taxon>Fungi incertae sedis</taxon>
        <taxon>Microsporidia</taxon>
        <taxon>Pseudoloma</taxon>
    </lineage>
</organism>
<evidence type="ECO:0000256" key="8">
    <source>
        <dbReference type="ARBA" id="ARBA00022840"/>
    </source>
</evidence>
<proteinExistence type="inferred from homology"/>
<keyword evidence="9" id="KW-0460">Magnesium</keyword>
<comment type="similarity">
    <text evidence="2">Belongs to the class-II aminoacyl-tRNA synthetase family. Phe-tRNA synthetase alpha subunit type 2 subfamily.</text>
</comment>
<dbReference type="Gene3D" id="3.30.930.10">
    <property type="entry name" value="Bira Bifunctional Protein, Domain 2"/>
    <property type="match status" value="1"/>
</dbReference>
<dbReference type="GO" id="GO:0046872">
    <property type="term" value="F:metal ion binding"/>
    <property type="evidence" value="ECO:0007669"/>
    <property type="project" value="UniProtKB-KW"/>
</dbReference>
<dbReference type="PANTHER" id="PTHR11538:SF40">
    <property type="entry name" value="PHENYLALANINE--TRNA LIGASE ALPHA SUBUNIT"/>
    <property type="match status" value="1"/>
</dbReference>
<comment type="subcellular location">
    <subcellularLocation>
        <location evidence="1">Cytoplasm</location>
    </subcellularLocation>
</comment>
<dbReference type="EMBL" id="LGUB01000092">
    <property type="protein sequence ID" value="KRH94337.1"/>
    <property type="molecule type" value="Genomic_DNA"/>
</dbReference>
<dbReference type="GO" id="GO:0005524">
    <property type="term" value="F:ATP binding"/>
    <property type="evidence" value="ECO:0007669"/>
    <property type="project" value="UniProtKB-KW"/>
</dbReference>
<dbReference type="Pfam" id="PF01409">
    <property type="entry name" value="tRNA-synt_2d"/>
    <property type="match status" value="1"/>
</dbReference>
<dbReference type="NCBIfam" id="NF003210">
    <property type="entry name" value="PRK04172.1"/>
    <property type="match status" value="1"/>
</dbReference>
<keyword evidence="7" id="KW-0547">Nucleotide-binding</keyword>
<dbReference type="InterPro" id="IPR045864">
    <property type="entry name" value="aa-tRNA-synth_II/BPL/LPL"/>
</dbReference>
<keyword evidence="5" id="KW-0436">Ligase</keyword>
<evidence type="ECO:0000259" key="13">
    <source>
        <dbReference type="PROSITE" id="PS50862"/>
    </source>
</evidence>
<keyword evidence="8" id="KW-0067">ATP-binding</keyword>
<dbReference type="PANTHER" id="PTHR11538">
    <property type="entry name" value="PHENYLALANYL-TRNA SYNTHETASE"/>
    <property type="match status" value="1"/>
</dbReference>